<evidence type="ECO:0000256" key="2">
    <source>
        <dbReference type="ARBA" id="ARBA00022485"/>
    </source>
</evidence>
<dbReference type="GO" id="GO:0046872">
    <property type="term" value="F:metal ion binding"/>
    <property type="evidence" value="ECO:0007669"/>
    <property type="project" value="UniProtKB-KW"/>
</dbReference>
<dbReference type="NCBIfam" id="TIGR02495">
    <property type="entry name" value="NrdG2"/>
    <property type="match status" value="1"/>
</dbReference>
<dbReference type="GO" id="GO:0003824">
    <property type="term" value="F:catalytic activity"/>
    <property type="evidence" value="ECO:0007669"/>
    <property type="project" value="InterPro"/>
</dbReference>
<organism evidence="8 9">
    <name type="scientific">Candidatus Iainarchaeum sp</name>
    <dbReference type="NCBI Taxonomy" id="3101447"/>
    <lineage>
        <taxon>Archaea</taxon>
        <taxon>Candidatus Iainarchaeota</taxon>
        <taxon>Candidatus Iainarchaeia</taxon>
        <taxon>Candidatus Iainarchaeales</taxon>
        <taxon>Candidatus Iainarchaeaceae</taxon>
        <taxon>Candidatus Iainarchaeum</taxon>
    </lineage>
</organism>
<evidence type="ECO:0000259" key="7">
    <source>
        <dbReference type="PROSITE" id="PS51918"/>
    </source>
</evidence>
<feature type="domain" description="Radical SAM core" evidence="7">
    <location>
        <begin position="16"/>
        <end position="235"/>
    </location>
</feature>
<evidence type="ECO:0000313" key="8">
    <source>
        <dbReference type="EMBL" id="HIH22003.1"/>
    </source>
</evidence>
<dbReference type="PANTHER" id="PTHR30352:SF5">
    <property type="entry name" value="PYRUVATE FORMATE-LYASE 1-ACTIVATING ENZYME"/>
    <property type="match status" value="1"/>
</dbReference>
<dbReference type="PANTHER" id="PTHR30352">
    <property type="entry name" value="PYRUVATE FORMATE-LYASE-ACTIVATING ENZYME"/>
    <property type="match status" value="1"/>
</dbReference>
<dbReference type="Pfam" id="PF04055">
    <property type="entry name" value="Radical_SAM"/>
    <property type="match status" value="1"/>
</dbReference>
<evidence type="ECO:0000256" key="4">
    <source>
        <dbReference type="ARBA" id="ARBA00022723"/>
    </source>
</evidence>
<keyword evidence="2" id="KW-0004">4Fe-4S</keyword>
<dbReference type="CDD" id="cd01335">
    <property type="entry name" value="Radical_SAM"/>
    <property type="match status" value="1"/>
</dbReference>
<keyword evidence="4" id="KW-0479">Metal-binding</keyword>
<dbReference type="SUPFAM" id="SSF102114">
    <property type="entry name" value="Radical SAM enzymes"/>
    <property type="match status" value="1"/>
</dbReference>
<gene>
    <name evidence="8" type="ORF">HA222_05095</name>
</gene>
<dbReference type="EMBL" id="DUFW01000088">
    <property type="protein sequence ID" value="HIH22003.1"/>
    <property type="molecule type" value="Genomic_DNA"/>
</dbReference>
<comment type="cofactor">
    <cofactor evidence="1">
        <name>[4Fe-4S] cluster</name>
        <dbReference type="ChEBI" id="CHEBI:49883"/>
    </cofactor>
</comment>
<comment type="caution">
    <text evidence="8">The sequence shown here is derived from an EMBL/GenBank/DDBJ whole genome shotgun (WGS) entry which is preliminary data.</text>
</comment>
<dbReference type="Gene3D" id="3.20.20.70">
    <property type="entry name" value="Aldolase class I"/>
    <property type="match status" value="1"/>
</dbReference>
<sequence>MDFMEIVAFFQNSLKAWPGRKSSVVYAPGCNFECSFCYAHSIIKNHERLERIPQEKIVQMLLDDYEQVDSVVLSGGEPLMQGKKLLEFLELLKAEGFYTKLDTNGGNSLLLEKALSQGLVDFVSLDLKNRLNDYSYFKITGKRFLAEEVWRSVQAVMFYCNDYEFRMTFVPGLHSQQDVFELAKQLKGAKCFVLQQFIASEGTLSNELQNLKSTTYEQLLKTARQIQEIEEVRIRTLKGDEVVQPLMQKITSSPLL</sequence>
<dbReference type="InterPro" id="IPR012840">
    <property type="entry name" value="NrdG2"/>
</dbReference>
<dbReference type="InterPro" id="IPR013785">
    <property type="entry name" value="Aldolase_TIM"/>
</dbReference>
<dbReference type="InterPro" id="IPR058240">
    <property type="entry name" value="rSAM_sf"/>
</dbReference>
<dbReference type="SFLD" id="SFLDG01094">
    <property type="entry name" value="Uncharacterised_Radical_SAM_Su"/>
    <property type="match status" value="1"/>
</dbReference>
<evidence type="ECO:0000256" key="6">
    <source>
        <dbReference type="ARBA" id="ARBA00023014"/>
    </source>
</evidence>
<dbReference type="InterPro" id="IPR007197">
    <property type="entry name" value="rSAM"/>
</dbReference>
<evidence type="ECO:0000256" key="5">
    <source>
        <dbReference type="ARBA" id="ARBA00023004"/>
    </source>
</evidence>
<dbReference type="InterPro" id="IPR034457">
    <property type="entry name" value="Organic_radical-activating"/>
</dbReference>
<accession>A0A7J4JW53</accession>
<dbReference type="PROSITE" id="PS51918">
    <property type="entry name" value="RADICAL_SAM"/>
    <property type="match status" value="1"/>
</dbReference>
<proteinExistence type="predicted"/>
<reference evidence="9" key="1">
    <citation type="journal article" date="2020" name="bioRxiv">
        <title>A rank-normalized archaeal taxonomy based on genome phylogeny resolves widespread incomplete and uneven classifications.</title>
        <authorList>
            <person name="Rinke C."/>
            <person name="Chuvochina M."/>
            <person name="Mussig A.J."/>
            <person name="Chaumeil P.-A."/>
            <person name="Waite D.W."/>
            <person name="Whitman W.B."/>
            <person name="Parks D.H."/>
            <person name="Hugenholtz P."/>
        </authorList>
    </citation>
    <scope>NUCLEOTIDE SEQUENCE [LARGE SCALE GENOMIC DNA]</scope>
</reference>
<evidence type="ECO:0000256" key="3">
    <source>
        <dbReference type="ARBA" id="ARBA00022691"/>
    </source>
</evidence>
<keyword evidence="5" id="KW-0408">Iron</keyword>
<dbReference type="GO" id="GO:0051539">
    <property type="term" value="F:4 iron, 4 sulfur cluster binding"/>
    <property type="evidence" value="ECO:0007669"/>
    <property type="project" value="UniProtKB-KW"/>
</dbReference>
<protein>
    <submittedName>
        <fullName evidence="8">Anaerobic ribonucleoside-triphosphate reductase activating protein</fullName>
    </submittedName>
</protein>
<evidence type="ECO:0000313" key="9">
    <source>
        <dbReference type="Proteomes" id="UP000590964"/>
    </source>
</evidence>
<keyword evidence="6" id="KW-0411">Iron-sulfur</keyword>
<dbReference type="SFLD" id="SFLDS00029">
    <property type="entry name" value="Radical_SAM"/>
    <property type="match status" value="1"/>
</dbReference>
<dbReference type="AlphaFoldDB" id="A0A7J4JW53"/>
<dbReference type="Proteomes" id="UP000590964">
    <property type="component" value="Unassembled WGS sequence"/>
</dbReference>
<evidence type="ECO:0000256" key="1">
    <source>
        <dbReference type="ARBA" id="ARBA00001966"/>
    </source>
</evidence>
<name>A0A7J4JW53_9ARCH</name>
<keyword evidence="3" id="KW-0949">S-adenosyl-L-methionine</keyword>